<dbReference type="STRING" id="47500.AF333_03790"/>
<dbReference type="PATRIC" id="fig|47500.9.peg.1833"/>
<dbReference type="GO" id="GO:0035438">
    <property type="term" value="F:cyclic-di-GMP binding"/>
    <property type="evidence" value="ECO:0007669"/>
    <property type="project" value="InterPro"/>
</dbReference>
<dbReference type="EMBL" id="LGUG01000004">
    <property type="protein sequence ID" value="KON94737.1"/>
    <property type="molecule type" value="Genomic_DNA"/>
</dbReference>
<keyword evidence="3" id="KW-1185">Reference proteome</keyword>
<dbReference type="InterPro" id="IPR009875">
    <property type="entry name" value="PilZ_domain"/>
</dbReference>
<organism evidence="2 3">
    <name type="scientific">Aneurinibacillus migulanus</name>
    <name type="common">Bacillus migulanus</name>
    <dbReference type="NCBI Taxonomy" id="47500"/>
    <lineage>
        <taxon>Bacteria</taxon>
        <taxon>Bacillati</taxon>
        <taxon>Bacillota</taxon>
        <taxon>Bacilli</taxon>
        <taxon>Bacillales</taxon>
        <taxon>Paenibacillaceae</taxon>
        <taxon>Aneurinibacillus group</taxon>
        <taxon>Aneurinibacillus</taxon>
    </lineage>
</organism>
<proteinExistence type="predicted"/>
<name>A0A0M0GZ41_ANEMI</name>
<dbReference type="RefSeq" id="WP_074715098.1">
    <property type="nucleotide sequence ID" value="NZ_FNED01000012.1"/>
</dbReference>
<dbReference type="AlphaFoldDB" id="A0A0M0GZ41"/>
<dbReference type="Pfam" id="PF07238">
    <property type="entry name" value="PilZ"/>
    <property type="match status" value="1"/>
</dbReference>
<accession>A0A0M0GZ41</accession>
<comment type="caution">
    <text evidence="2">The sequence shown here is derived from an EMBL/GenBank/DDBJ whole genome shotgun (WGS) entry which is preliminary data.</text>
</comment>
<dbReference type="Proteomes" id="UP000037269">
    <property type="component" value="Unassembled WGS sequence"/>
</dbReference>
<reference evidence="2 3" key="1">
    <citation type="submission" date="2015-07" db="EMBL/GenBank/DDBJ databases">
        <title>Fjat-14205 dsm 2895.</title>
        <authorList>
            <person name="Liu B."/>
            <person name="Wang J."/>
            <person name="Zhu Y."/>
            <person name="Liu G."/>
            <person name="Chen Q."/>
            <person name="Chen Z."/>
            <person name="Lan J."/>
            <person name="Che J."/>
            <person name="Ge C."/>
            <person name="Shi H."/>
            <person name="Pan Z."/>
            <person name="Liu X."/>
        </authorList>
    </citation>
    <scope>NUCLEOTIDE SEQUENCE [LARGE SCALE GENOMIC DNA]</scope>
    <source>
        <strain evidence="2 3">DSM 2895</strain>
    </source>
</reference>
<evidence type="ECO:0000313" key="2">
    <source>
        <dbReference type="EMBL" id="KON94737.1"/>
    </source>
</evidence>
<protein>
    <recommendedName>
        <fullName evidence="1">PilZ domain-containing protein</fullName>
    </recommendedName>
</protein>
<evidence type="ECO:0000313" key="3">
    <source>
        <dbReference type="Proteomes" id="UP000037269"/>
    </source>
</evidence>
<sequence>MRHLNRRKEERQVFEIPLCSELTISSINKQSVSSGRVEICIKDVSIHGLRSISSLRFPVSENLLLKFQTRIMDNLITLSGKIVWRNSSPLKPSTYEYGVQLLHDEFTRSLFTKLYNDMGVWLKKMPFIPGCRFCNTESCSLYPIHKQKPQ</sequence>
<evidence type="ECO:0000259" key="1">
    <source>
        <dbReference type="Pfam" id="PF07238"/>
    </source>
</evidence>
<gene>
    <name evidence="2" type="ORF">AF333_03790</name>
</gene>
<feature type="domain" description="PilZ" evidence="1">
    <location>
        <begin position="5"/>
        <end position="103"/>
    </location>
</feature>